<dbReference type="STRING" id="1724.GCA_001044175_00852"/>
<evidence type="ECO:0000313" key="2">
    <source>
        <dbReference type="Proteomes" id="UP000221653"/>
    </source>
</evidence>
<dbReference type="Proteomes" id="UP000221653">
    <property type="component" value="Unassembled WGS sequence"/>
</dbReference>
<gene>
    <name evidence="1" type="ORF">ATK06_0381</name>
</gene>
<dbReference type="EMBL" id="PDJF01000001">
    <property type="protein sequence ID" value="PFG27326.1"/>
    <property type="molecule type" value="Genomic_DNA"/>
</dbReference>
<sequence>MVPQTSLVAKVVDLMATLHITDKKVIVELDWWEKLAAHRSHLTIPTRTVVRATAVDDVFALPEIAEGKREPATRIKGVTSTGTYHQDGDSVFAVCHGSAPKPGIVIELDGATVERIVVSTGTSQQARDYATQLGALTV</sequence>
<protein>
    <submittedName>
        <fullName evidence="1">Uncharacterized protein</fullName>
    </submittedName>
</protein>
<name>A0A2A9DLT1_9CORY</name>
<keyword evidence="2" id="KW-1185">Reference proteome</keyword>
<comment type="caution">
    <text evidence="1">The sequence shown here is derived from an EMBL/GenBank/DDBJ whole genome shotgun (WGS) entry which is preliminary data.</text>
</comment>
<accession>A0A2A9DLT1</accession>
<dbReference type="AlphaFoldDB" id="A0A2A9DLT1"/>
<proteinExistence type="predicted"/>
<reference evidence="1 2" key="1">
    <citation type="submission" date="2017-10" db="EMBL/GenBank/DDBJ databases">
        <title>Sequencing the genomes of 1000 actinobacteria strains.</title>
        <authorList>
            <person name="Klenk H.-P."/>
        </authorList>
    </citation>
    <scope>NUCLEOTIDE SEQUENCE [LARGE SCALE GENOMIC DNA]</scope>
    <source>
        <strain evidence="1 2">DSM 20688</strain>
    </source>
</reference>
<organism evidence="1 2">
    <name type="scientific">Corynebacterium renale</name>
    <dbReference type="NCBI Taxonomy" id="1724"/>
    <lineage>
        <taxon>Bacteria</taxon>
        <taxon>Bacillati</taxon>
        <taxon>Actinomycetota</taxon>
        <taxon>Actinomycetes</taxon>
        <taxon>Mycobacteriales</taxon>
        <taxon>Corynebacteriaceae</taxon>
        <taxon>Corynebacterium</taxon>
    </lineage>
</organism>
<evidence type="ECO:0000313" key="1">
    <source>
        <dbReference type="EMBL" id="PFG27326.1"/>
    </source>
</evidence>